<dbReference type="Pfam" id="PF11967">
    <property type="entry name" value="RecO_N"/>
    <property type="match status" value="1"/>
</dbReference>
<feature type="domain" description="DNA replication/recombination mediator RecO N-terminal" evidence="8">
    <location>
        <begin position="33"/>
        <end position="103"/>
    </location>
</feature>
<dbReference type="GO" id="GO:0043590">
    <property type="term" value="C:bacterial nucleoid"/>
    <property type="evidence" value="ECO:0007669"/>
    <property type="project" value="TreeGrafter"/>
</dbReference>
<comment type="caution">
    <text evidence="9">The sequence shown here is derived from an EMBL/GenBank/DDBJ whole genome shotgun (WGS) entry which is preliminary data.</text>
</comment>
<dbReference type="PANTHER" id="PTHR33991:SF1">
    <property type="entry name" value="DNA REPAIR PROTEIN RECO"/>
    <property type="match status" value="1"/>
</dbReference>
<reference evidence="9 10" key="1">
    <citation type="journal article" date="2015" name="Genome Announc.">
        <title>Expanding the biotechnology potential of lactobacilli through comparative genomics of 213 strains and associated genera.</title>
        <authorList>
            <person name="Sun Z."/>
            <person name="Harris H.M."/>
            <person name="McCann A."/>
            <person name="Guo C."/>
            <person name="Argimon S."/>
            <person name="Zhang W."/>
            <person name="Yang X."/>
            <person name="Jeffery I.B."/>
            <person name="Cooney J.C."/>
            <person name="Kagawa T.F."/>
            <person name="Liu W."/>
            <person name="Song Y."/>
            <person name="Salvetti E."/>
            <person name="Wrobel A."/>
            <person name="Rasinkangas P."/>
            <person name="Parkhill J."/>
            <person name="Rea M.C."/>
            <person name="O'Sullivan O."/>
            <person name="Ritari J."/>
            <person name="Douillard F.P."/>
            <person name="Paul Ross R."/>
            <person name="Yang R."/>
            <person name="Briner A.E."/>
            <person name="Felis G.E."/>
            <person name="de Vos W.M."/>
            <person name="Barrangou R."/>
            <person name="Klaenhammer T.R."/>
            <person name="Caufield P.W."/>
            <person name="Cui Y."/>
            <person name="Zhang H."/>
            <person name="O'Toole P.W."/>
        </authorList>
    </citation>
    <scope>NUCLEOTIDE SEQUENCE [LARGE SCALE GENOMIC DNA]</scope>
    <source>
        <strain evidence="9 10">DSM 20515</strain>
    </source>
</reference>
<dbReference type="SUPFAM" id="SSF50249">
    <property type="entry name" value="Nucleic acid-binding proteins"/>
    <property type="match status" value="1"/>
</dbReference>
<evidence type="ECO:0000256" key="6">
    <source>
        <dbReference type="ARBA" id="ARBA00033409"/>
    </source>
</evidence>
<dbReference type="NCBIfam" id="TIGR00613">
    <property type="entry name" value="reco"/>
    <property type="match status" value="1"/>
</dbReference>
<dbReference type="InterPro" id="IPR012340">
    <property type="entry name" value="NA-bd_OB-fold"/>
</dbReference>
<dbReference type="SUPFAM" id="SSF57863">
    <property type="entry name" value="ArfGap/RecO-like zinc finger"/>
    <property type="match status" value="1"/>
</dbReference>
<protein>
    <recommendedName>
        <fullName evidence="2 7">DNA repair protein RecO</fullName>
    </recommendedName>
    <alternativeName>
        <fullName evidence="6 7">Recombination protein O</fullName>
    </alternativeName>
</protein>
<dbReference type="Gene3D" id="1.20.1440.120">
    <property type="entry name" value="Recombination protein O, C-terminal domain"/>
    <property type="match status" value="1"/>
</dbReference>
<dbReference type="AlphaFoldDB" id="A0A0R2BDV4"/>
<gene>
    <name evidence="7" type="primary">recO</name>
    <name evidence="9" type="ORF">FC82_GL001298</name>
</gene>
<evidence type="ECO:0000256" key="3">
    <source>
        <dbReference type="ARBA" id="ARBA00022763"/>
    </source>
</evidence>
<evidence type="ECO:0000313" key="10">
    <source>
        <dbReference type="Proteomes" id="UP000051845"/>
    </source>
</evidence>
<dbReference type="Gene3D" id="2.40.50.140">
    <property type="entry name" value="Nucleic acid-binding proteins"/>
    <property type="match status" value="1"/>
</dbReference>
<evidence type="ECO:0000256" key="4">
    <source>
        <dbReference type="ARBA" id="ARBA00023172"/>
    </source>
</evidence>
<evidence type="ECO:0000259" key="8">
    <source>
        <dbReference type="Pfam" id="PF11967"/>
    </source>
</evidence>
<evidence type="ECO:0000313" key="9">
    <source>
        <dbReference type="EMBL" id="KRM76610.1"/>
    </source>
</evidence>
<dbReference type="PANTHER" id="PTHR33991">
    <property type="entry name" value="DNA REPAIR PROTEIN RECO"/>
    <property type="match status" value="1"/>
</dbReference>
<dbReference type="Pfam" id="PF02565">
    <property type="entry name" value="RecO_C"/>
    <property type="match status" value="1"/>
</dbReference>
<name>A0A0R2BDV4_SECCO</name>
<dbReference type="InterPro" id="IPR022572">
    <property type="entry name" value="DNA_rep/recomb_RecO_N"/>
</dbReference>
<proteinExistence type="inferred from homology"/>
<evidence type="ECO:0000256" key="7">
    <source>
        <dbReference type="HAMAP-Rule" id="MF_00201"/>
    </source>
</evidence>
<keyword evidence="5 7" id="KW-0234">DNA repair</keyword>
<dbReference type="InterPro" id="IPR037278">
    <property type="entry name" value="ARFGAP/RecO"/>
</dbReference>
<organism evidence="9 10">
    <name type="scientific">Secundilactobacillus collinoides DSM 20515 = JCM 1123</name>
    <dbReference type="NCBI Taxonomy" id="1423733"/>
    <lineage>
        <taxon>Bacteria</taxon>
        <taxon>Bacillati</taxon>
        <taxon>Bacillota</taxon>
        <taxon>Bacilli</taxon>
        <taxon>Lactobacillales</taxon>
        <taxon>Lactobacillaceae</taxon>
        <taxon>Secundilactobacillus</taxon>
    </lineage>
</organism>
<comment type="similarity">
    <text evidence="1 7">Belongs to the RecO family.</text>
</comment>
<evidence type="ECO:0000256" key="5">
    <source>
        <dbReference type="ARBA" id="ARBA00023204"/>
    </source>
</evidence>
<dbReference type="HAMAP" id="MF_00201">
    <property type="entry name" value="RecO"/>
    <property type="match status" value="1"/>
</dbReference>
<dbReference type="PATRIC" id="fig|1423733.4.peg.1367"/>
<dbReference type="STRING" id="33960.TY91_04260"/>
<dbReference type="Proteomes" id="UP000051845">
    <property type="component" value="Unassembled WGS sequence"/>
</dbReference>
<keyword evidence="4 7" id="KW-0233">DNA recombination</keyword>
<accession>A0A0R2BDV4</accession>
<dbReference type="InterPro" id="IPR042242">
    <property type="entry name" value="RecO_C"/>
</dbReference>
<keyword evidence="3 7" id="KW-0227">DNA damage</keyword>
<sequence>MAESRLFCGQEIRTSYNNQQTESGDTMAGQIMDFNGIVMMQKNYRERDLLVKFFTMEAGKRMFFVRGAKKRGFKMTADLLPFTYGTYVGDLRDPGLSYINAVKETAHFQNISQDIEKNAYATYIMSLLDRAIPDNELLGGWYNRLYHGLLAIDQGLDAGIVANIFEVQLLELFGVAPNLRNCVICGRTDLPFDYSESYGGLLCQAHWHMDPNRLKLDQRTIFYLRQFSAVDLTKLSSIKVHPETKQHLRMALDMIYSDTVGVYPRSKRFIDQMNKWADKLPNPTDKKN</sequence>
<comment type="function">
    <text evidence="7">Involved in DNA repair and RecF pathway recombination.</text>
</comment>
<evidence type="ECO:0000256" key="2">
    <source>
        <dbReference type="ARBA" id="ARBA00021310"/>
    </source>
</evidence>
<dbReference type="GO" id="GO:0006302">
    <property type="term" value="P:double-strand break repair"/>
    <property type="evidence" value="ECO:0007669"/>
    <property type="project" value="TreeGrafter"/>
</dbReference>
<evidence type="ECO:0000256" key="1">
    <source>
        <dbReference type="ARBA" id="ARBA00007452"/>
    </source>
</evidence>
<dbReference type="EMBL" id="AYYR01000023">
    <property type="protein sequence ID" value="KRM76610.1"/>
    <property type="molecule type" value="Genomic_DNA"/>
</dbReference>
<dbReference type="GO" id="GO:0006310">
    <property type="term" value="P:DNA recombination"/>
    <property type="evidence" value="ECO:0007669"/>
    <property type="project" value="UniProtKB-UniRule"/>
</dbReference>
<dbReference type="InterPro" id="IPR003717">
    <property type="entry name" value="RecO"/>
</dbReference>